<dbReference type="RefSeq" id="WP_052508752.1">
    <property type="nucleotide sequence ID" value="NZ_LK391969.1"/>
</dbReference>
<dbReference type="Pfam" id="PF03150">
    <property type="entry name" value="CCP_MauG"/>
    <property type="match status" value="1"/>
</dbReference>
<dbReference type="EMBL" id="LM997413">
    <property type="protein sequence ID" value="CEA04871.1"/>
    <property type="molecule type" value="Genomic_DNA"/>
</dbReference>
<feature type="signal peptide" evidence="10">
    <location>
        <begin position="1"/>
        <end position="25"/>
    </location>
</feature>
<evidence type="ECO:0000256" key="2">
    <source>
        <dbReference type="ARBA" id="ARBA00022617"/>
    </source>
</evidence>
<evidence type="ECO:0000259" key="11">
    <source>
        <dbReference type="PROSITE" id="PS51007"/>
    </source>
</evidence>
<feature type="domain" description="Cytochrome c" evidence="11">
    <location>
        <begin position="81"/>
        <end position="189"/>
    </location>
</feature>
<dbReference type="InterPro" id="IPR026259">
    <property type="entry name" value="MauG/Cytc_peroxidase"/>
</dbReference>
<keyword evidence="4 10" id="KW-0732">Signal</keyword>
<evidence type="ECO:0000256" key="5">
    <source>
        <dbReference type="ARBA" id="ARBA00022764"/>
    </source>
</evidence>
<feature type="binding site" description="covalent" evidence="8">
    <location>
        <position position="248"/>
    </location>
    <ligand>
        <name>heme c</name>
        <dbReference type="ChEBI" id="CHEBI:61717"/>
        <label>2</label>
    </ligand>
</feature>
<keyword evidence="5" id="KW-0574">Periplasm</keyword>
<reference evidence="12" key="1">
    <citation type="submission" date="2014-07" db="EMBL/GenBank/DDBJ databases">
        <authorList>
            <person name="Urmite Genomes Urmite Genomes"/>
        </authorList>
    </citation>
    <scope>NUCLEOTIDE SEQUENCE</scope>
    <source>
        <strain evidence="12">12M76_air</strain>
    </source>
</reference>
<comment type="subcellular location">
    <subcellularLocation>
        <location evidence="1">Periplasm</location>
    </subcellularLocation>
</comment>
<protein>
    <submittedName>
        <fullName evidence="12">Di-heme cytochrome c peroxidase</fullName>
    </submittedName>
</protein>
<dbReference type="GO" id="GO:0020037">
    <property type="term" value="F:heme binding"/>
    <property type="evidence" value="ECO:0007669"/>
    <property type="project" value="InterPro"/>
</dbReference>
<dbReference type="OrthoDB" id="9805202at2"/>
<evidence type="ECO:0000256" key="7">
    <source>
        <dbReference type="ARBA" id="ARBA00023004"/>
    </source>
</evidence>
<organism evidence="12">
    <name type="scientific">Pseudomonas saudimassiliensis</name>
    <dbReference type="NCBI Taxonomy" id="1461581"/>
    <lineage>
        <taxon>Bacteria</taxon>
        <taxon>Pseudomonadati</taxon>
        <taxon>Pseudomonadota</taxon>
        <taxon>Gammaproteobacteria</taxon>
        <taxon>Pseudomonadales</taxon>
        <taxon>Pseudomonadaceae</taxon>
        <taxon>Pseudomonas</taxon>
    </lineage>
</organism>
<feature type="binding site" description="axial binding residue" evidence="9">
    <location>
        <position position="123"/>
    </location>
    <ligand>
        <name>heme c</name>
        <dbReference type="ChEBI" id="CHEBI:61717"/>
        <label>1</label>
    </ligand>
    <ligandPart>
        <name>Fe</name>
        <dbReference type="ChEBI" id="CHEBI:18248"/>
    </ligandPart>
</feature>
<evidence type="ECO:0000256" key="4">
    <source>
        <dbReference type="ARBA" id="ARBA00022729"/>
    </source>
</evidence>
<dbReference type="PANTHER" id="PTHR30600:SF10">
    <property type="entry name" value="BLL6722 PROTEIN"/>
    <property type="match status" value="1"/>
</dbReference>
<dbReference type="GO" id="GO:0042597">
    <property type="term" value="C:periplasmic space"/>
    <property type="evidence" value="ECO:0007669"/>
    <property type="project" value="UniProtKB-SubCell"/>
</dbReference>
<evidence type="ECO:0000256" key="3">
    <source>
        <dbReference type="ARBA" id="ARBA00022723"/>
    </source>
</evidence>
<name>A0A078MJH7_9PSED</name>
<feature type="domain" description="Cytochrome c" evidence="11">
    <location>
        <begin position="233"/>
        <end position="368"/>
    </location>
</feature>
<dbReference type="AlphaFoldDB" id="A0A078MJH7"/>
<dbReference type="Gene3D" id="1.10.760.10">
    <property type="entry name" value="Cytochrome c-like domain"/>
    <property type="match status" value="2"/>
</dbReference>
<comment type="cofactor">
    <cofactor evidence="8">
        <name>heme</name>
        <dbReference type="ChEBI" id="CHEBI:30413"/>
    </cofactor>
    <text evidence="8">Binds 2 heme groups.</text>
</comment>
<keyword evidence="7 9" id="KW-0408">Iron</keyword>
<evidence type="ECO:0000256" key="6">
    <source>
        <dbReference type="ARBA" id="ARBA00023002"/>
    </source>
</evidence>
<keyword evidence="3 9" id="KW-0479">Metal-binding</keyword>
<feature type="binding site" description="covalent" evidence="8">
    <location>
        <position position="103"/>
    </location>
    <ligand>
        <name>heme c</name>
        <dbReference type="ChEBI" id="CHEBI:61717"/>
        <label>1</label>
    </ligand>
</feature>
<dbReference type="InterPro" id="IPR051395">
    <property type="entry name" value="Cytochrome_c_Peroxidase/MauG"/>
</dbReference>
<comment type="PTM">
    <text evidence="8">Binds 2 heme groups per subunit.</text>
</comment>
<dbReference type="PROSITE" id="PS51007">
    <property type="entry name" value="CYTC"/>
    <property type="match status" value="2"/>
</dbReference>
<evidence type="ECO:0000256" key="1">
    <source>
        <dbReference type="ARBA" id="ARBA00004418"/>
    </source>
</evidence>
<dbReference type="InterPro" id="IPR004852">
    <property type="entry name" value="Di-haem_cyt_c_peroxidsae"/>
</dbReference>
<feature type="binding site" description="axial binding residue" evidence="9">
    <location>
        <position position="107"/>
    </location>
    <ligand>
        <name>heme c</name>
        <dbReference type="ChEBI" id="CHEBI:61717"/>
        <label>1</label>
    </ligand>
    <ligandPart>
        <name>Fe</name>
        <dbReference type="ChEBI" id="CHEBI:18248"/>
    </ligandPart>
</feature>
<dbReference type="GO" id="GO:0004130">
    <property type="term" value="F:cytochrome-c peroxidase activity"/>
    <property type="evidence" value="ECO:0007669"/>
    <property type="project" value="TreeGrafter"/>
</dbReference>
<evidence type="ECO:0000256" key="9">
    <source>
        <dbReference type="PIRSR" id="PIRSR000294-2"/>
    </source>
</evidence>
<dbReference type="SUPFAM" id="SSF46626">
    <property type="entry name" value="Cytochrome c"/>
    <property type="match status" value="2"/>
</dbReference>
<dbReference type="InterPro" id="IPR009056">
    <property type="entry name" value="Cyt_c-like_dom"/>
</dbReference>
<dbReference type="GO" id="GO:0046872">
    <property type="term" value="F:metal ion binding"/>
    <property type="evidence" value="ECO:0007669"/>
    <property type="project" value="UniProtKB-KW"/>
</dbReference>
<evidence type="ECO:0000256" key="8">
    <source>
        <dbReference type="PIRSR" id="PIRSR000294-1"/>
    </source>
</evidence>
<feature type="chain" id="PRO_5007377994" evidence="10">
    <location>
        <begin position="26"/>
        <end position="368"/>
    </location>
</feature>
<feature type="binding site" description="covalent" evidence="8">
    <location>
        <position position="251"/>
    </location>
    <ligand>
        <name>heme c</name>
        <dbReference type="ChEBI" id="CHEBI:61717"/>
        <label>2</label>
    </ligand>
</feature>
<dbReference type="EMBL" id="LK391969">
    <property type="protein sequence ID" value="CEF26838.1"/>
    <property type="molecule type" value="Genomic_DNA"/>
</dbReference>
<dbReference type="PATRIC" id="fig|1461581.3.peg.1750"/>
<feature type="binding site" description="axial binding residue" evidence="9">
    <location>
        <position position="252"/>
    </location>
    <ligand>
        <name>heme c</name>
        <dbReference type="ChEBI" id="CHEBI:61717"/>
        <label>2</label>
    </ligand>
    <ligandPart>
        <name>Fe</name>
        <dbReference type="ChEBI" id="CHEBI:18248"/>
    </ligandPart>
</feature>
<accession>A0A078MJH7</accession>
<keyword evidence="2 8" id="KW-0349">Heme</keyword>
<evidence type="ECO:0000313" key="12">
    <source>
        <dbReference type="EMBL" id="CEA04871.1"/>
    </source>
</evidence>
<sequence length="368" mass="40959">MLRPVLLQWGLAAVLLGWVTLSASAEPCAGQPERGSCLRAIYEQPIAQWPKPTIMGDGPWQELAPLPTRAEWLAQGTYSPQRAALGETLFLDPKLSRSGQIACASCHEPSENFADGRRFSFGHDRLVGRRNSPSVTTVALLGPFFWDGRSKTLEEQSMHPIEDPLEMAFTVPELLERLNADGSYVAEFAAVFGAGPITREQLGLALADFQRRLLPQRSSLDSFLRGNKQALTDQQIEGLHLFRTQGHCMTCHHGAALSDRRFHNLGLTYYGRDRFEDWGRQEVTGNPADIGKFRTPSLRQVGRTGPWMHNGLFPLNGVLNMYNAGMPRPKPRPDQADDPHFPQTSELLVPLNLDRQQLAALEAFLQAL</sequence>
<gene>
    <name evidence="12" type="ORF">BN1049_01772</name>
</gene>
<evidence type="ECO:0000256" key="10">
    <source>
        <dbReference type="SAM" id="SignalP"/>
    </source>
</evidence>
<feature type="binding site" description="covalent" evidence="8">
    <location>
        <position position="106"/>
    </location>
    <ligand>
        <name>heme c</name>
        <dbReference type="ChEBI" id="CHEBI:61717"/>
        <label>1</label>
    </ligand>
</feature>
<dbReference type="InterPro" id="IPR036909">
    <property type="entry name" value="Cyt_c-like_dom_sf"/>
</dbReference>
<keyword evidence="12" id="KW-0575">Peroxidase</keyword>
<dbReference type="GO" id="GO:0009055">
    <property type="term" value="F:electron transfer activity"/>
    <property type="evidence" value="ECO:0007669"/>
    <property type="project" value="InterPro"/>
</dbReference>
<proteinExistence type="predicted"/>
<dbReference type="PANTHER" id="PTHR30600">
    <property type="entry name" value="CYTOCHROME C PEROXIDASE-RELATED"/>
    <property type="match status" value="1"/>
</dbReference>
<keyword evidence="6" id="KW-0560">Oxidoreductase</keyword>
<dbReference type="PIRSF" id="PIRSF000294">
    <property type="entry name" value="Cytochrome-c_peroxidase"/>
    <property type="match status" value="1"/>
</dbReference>